<dbReference type="GO" id="GO:0016020">
    <property type="term" value="C:membrane"/>
    <property type="evidence" value="ECO:0007669"/>
    <property type="project" value="UniProtKB-SubCell"/>
</dbReference>
<comment type="caution">
    <text evidence="10">The sequence shown here is derived from an EMBL/GenBank/DDBJ whole genome shotgun (WGS) entry which is preliminary data.</text>
</comment>
<feature type="signal peptide" evidence="8">
    <location>
        <begin position="1"/>
        <end position="17"/>
    </location>
</feature>
<evidence type="ECO:0000313" key="11">
    <source>
        <dbReference type="Proteomes" id="UP001162131"/>
    </source>
</evidence>
<accession>A0AAU9JBX8</accession>
<proteinExistence type="inferred from homology"/>
<dbReference type="PANTHER" id="PTHR22883:SF203">
    <property type="entry name" value="PALMITOYLTRANSFERASE"/>
    <property type="match status" value="1"/>
</dbReference>
<feature type="transmembrane region" description="Helical" evidence="7">
    <location>
        <begin position="56"/>
        <end position="73"/>
    </location>
</feature>
<dbReference type="Proteomes" id="UP001162131">
    <property type="component" value="Unassembled WGS sequence"/>
</dbReference>
<name>A0AAU9JBX8_9CILI</name>
<protein>
    <recommendedName>
        <fullName evidence="7">Palmitoyltransferase</fullName>
        <ecNumber evidence="7">2.3.1.225</ecNumber>
    </recommendedName>
</protein>
<dbReference type="GO" id="GO:0019706">
    <property type="term" value="F:protein-cysteine S-palmitoyltransferase activity"/>
    <property type="evidence" value="ECO:0007669"/>
    <property type="project" value="UniProtKB-EC"/>
</dbReference>
<dbReference type="InterPro" id="IPR039859">
    <property type="entry name" value="PFA4/ZDH16/20/ERF2-like"/>
</dbReference>
<gene>
    <name evidence="10" type="ORF">BSTOLATCC_MIC20714</name>
</gene>
<keyword evidence="5 7" id="KW-0472">Membrane</keyword>
<dbReference type="GO" id="GO:0005783">
    <property type="term" value="C:endoplasmic reticulum"/>
    <property type="evidence" value="ECO:0007669"/>
    <property type="project" value="TreeGrafter"/>
</dbReference>
<evidence type="ECO:0000256" key="5">
    <source>
        <dbReference type="ARBA" id="ARBA00023136"/>
    </source>
</evidence>
<evidence type="ECO:0000313" key="10">
    <source>
        <dbReference type="EMBL" id="CAG9318236.1"/>
    </source>
</evidence>
<evidence type="ECO:0000256" key="3">
    <source>
        <dbReference type="ARBA" id="ARBA00022692"/>
    </source>
</evidence>
<keyword evidence="3 7" id="KW-0812">Transmembrane</keyword>
<dbReference type="PANTHER" id="PTHR22883">
    <property type="entry name" value="ZINC FINGER DHHC DOMAIN CONTAINING PROTEIN"/>
    <property type="match status" value="1"/>
</dbReference>
<feature type="transmembrane region" description="Helical" evidence="7">
    <location>
        <begin position="79"/>
        <end position="105"/>
    </location>
</feature>
<keyword evidence="11" id="KW-1185">Reference proteome</keyword>
<feature type="chain" id="PRO_5043942014" description="Palmitoyltransferase" evidence="8">
    <location>
        <begin position="18"/>
        <end position="320"/>
    </location>
</feature>
<comment type="similarity">
    <text evidence="7">Belongs to the DHHC palmitoyltransferase family.</text>
</comment>
<dbReference type="GO" id="GO:0005794">
    <property type="term" value="C:Golgi apparatus"/>
    <property type="evidence" value="ECO:0007669"/>
    <property type="project" value="TreeGrafter"/>
</dbReference>
<dbReference type="AlphaFoldDB" id="A0AAU9JBX8"/>
<keyword evidence="6 7" id="KW-0012">Acyltransferase</keyword>
<evidence type="ECO:0000256" key="8">
    <source>
        <dbReference type="SAM" id="SignalP"/>
    </source>
</evidence>
<keyword evidence="8" id="KW-0732">Signal</keyword>
<feature type="transmembrane region" description="Helical" evidence="7">
    <location>
        <begin position="224"/>
        <end position="247"/>
    </location>
</feature>
<evidence type="ECO:0000256" key="6">
    <source>
        <dbReference type="ARBA" id="ARBA00023315"/>
    </source>
</evidence>
<sequence>MAVSNLILLYAILNIRALKPLPHKLNLSILSVIKIACNMELSYYNKRVSLPNPYQISSWIIMTLNITFSYALTTKLLPGAYNLCFLVLYTSTLGILIIISTYISFSDPTTDSIKLSHEYRNKGLTLDYTKYPVVCTVCDGYVERTTKHCFPCNKCTEKFDHHCKWLNNCIGSKNYRYFIILILTCAIHFTIETIFNLILIAFYISDGSNFKEKCDEKLHVRYEVILVLLIMCIAQSFVVCLSFYYLIGFHIYLAKEGLTTYDFIMRKREIITPTQPPKIETNKDCSIFEQNSPYDLEKTQGNKTHVQSDTSLQFIEKVCE</sequence>
<dbReference type="PROSITE" id="PS50216">
    <property type="entry name" value="DHHC"/>
    <property type="match status" value="1"/>
</dbReference>
<evidence type="ECO:0000256" key="1">
    <source>
        <dbReference type="ARBA" id="ARBA00004141"/>
    </source>
</evidence>
<dbReference type="Pfam" id="PF01529">
    <property type="entry name" value="DHHC"/>
    <property type="match status" value="1"/>
</dbReference>
<comment type="catalytic activity">
    <reaction evidence="7">
        <text>L-cysteinyl-[protein] + hexadecanoyl-CoA = S-hexadecanoyl-L-cysteinyl-[protein] + CoA</text>
        <dbReference type="Rhea" id="RHEA:36683"/>
        <dbReference type="Rhea" id="RHEA-COMP:10131"/>
        <dbReference type="Rhea" id="RHEA-COMP:11032"/>
        <dbReference type="ChEBI" id="CHEBI:29950"/>
        <dbReference type="ChEBI" id="CHEBI:57287"/>
        <dbReference type="ChEBI" id="CHEBI:57379"/>
        <dbReference type="ChEBI" id="CHEBI:74151"/>
        <dbReference type="EC" id="2.3.1.225"/>
    </reaction>
</comment>
<feature type="transmembrane region" description="Helical" evidence="7">
    <location>
        <begin position="177"/>
        <end position="204"/>
    </location>
</feature>
<dbReference type="EMBL" id="CAJZBQ010000020">
    <property type="protein sequence ID" value="CAG9318236.1"/>
    <property type="molecule type" value="Genomic_DNA"/>
</dbReference>
<evidence type="ECO:0000256" key="4">
    <source>
        <dbReference type="ARBA" id="ARBA00022989"/>
    </source>
</evidence>
<dbReference type="InterPro" id="IPR001594">
    <property type="entry name" value="Palmitoyltrfase_DHHC"/>
</dbReference>
<feature type="domain" description="Palmitoyltransferase DHHC" evidence="9">
    <location>
        <begin position="132"/>
        <end position="265"/>
    </location>
</feature>
<reference evidence="10" key="1">
    <citation type="submission" date="2021-09" db="EMBL/GenBank/DDBJ databases">
        <authorList>
            <consortium name="AG Swart"/>
            <person name="Singh M."/>
            <person name="Singh A."/>
            <person name="Seah K."/>
            <person name="Emmerich C."/>
        </authorList>
    </citation>
    <scope>NUCLEOTIDE SEQUENCE</scope>
    <source>
        <strain evidence="10">ATCC30299</strain>
    </source>
</reference>
<keyword evidence="2 7" id="KW-0808">Transferase</keyword>
<dbReference type="GO" id="GO:0006612">
    <property type="term" value="P:protein targeting to membrane"/>
    <property type="evidence" value="ECO:0007669"/>
    <property type="project" value="TreeGrafter"/>
</dbReference>
<comment type="subcellular location">
    <subcellularLocation>
        <location evidence="1">Membrane</location>
        <topology evidence="1">Multi-pass membrane protein</topology>
    </subcellularLocation>
</comment>
<evidence type="ECO:0000256" key="2">
    <source>
        <dbReference type="ARBA" id="ARBA00022679"/>
    </source>
</evidence>
<comment type="domain">
    <text evidence="7">The DHHC domain is required for palmitoyltransferase activity.</text>
</comment>
<organism evidence="10 11">
    <name type="scientific">Blepharisma stoltei</name>
    <dbReference type="NCBI Taxonomy" id="1481888"/>
    <lineage>
        <taxon>Eukaryota</taxon>
        <taxon>Sar</taxon>
        <taxon>Alveolata</taxon>
        <taxon>Ciliophora</taxon>
        <taxon>Postciliodesmatophora</taxon>
        <taxon>Heterotrichea</taxon>
        <taxon>Heterotrichida</taxon>
        <taxon>Blepharismidae</taxon>
        <taxon>Blepharisma</taxon>
    </lineage>
</organism>
<evidence type="ECO:0000256" key="7">
    <source>
        <dbReference type="RuleBase" id="RU079119"/>
    </source>
</evidence>
<keyword evidence="4 7" id="KW-1133">Transmembrane helix</keyword>
<dbReference type="EC" id="2.3.1.225" evidence="7"/>
<evidence type="ECO:0000259" key="9">
    <source>
        <dbReference type="Pfam" id="PF01529"/>
    </source>
</evidence>